<dbReference type="Gene3D" id="2.70.98.10">
    <property type="match status" value="1"/>
</dbReference>
<keyword evidence="6" id="KW-1185">Reference proteome</keyword>
<protein>
    <submittedName>
        <fullName evidence="5">Glycosyl hydrolase family 92</fullName>
    </submittedName>
</protein>
<evidence type="ECO:0000256" key="2">
    <source>
        <dbReference type="SAM" id="SignalP"/>
    </source>
</evidence>
<dbReference type="SUPFAM" id="SSF48208">
    <property type="entry name" value="Six-hairpin glycosidases"/>
    <property type="match status" value="1"/>
</dbReference>
<dbReference type="GO" id="GO:0006516">
    <property type="term" value="P:glycoprotein catabolic process"/>
    <property type="evidence" value="ECO:0007669"/>
    <property type="project" value="TreeGrafter"/>
</dbReference>
<evidence type="ECO:0000256" key="1">
    <source>
        <dbReference type="SAM" id="MobiDB-lite"/>
    </source>
</evidence>
<dbReference type="Gene3D" id="3.30.2080.10">
    <property type="entry name" value="GH92 mannosidase domain"/>
    <property type="match status" value="1"/>
</dbReference>
<dbReference type="Pfam" id="PF07971">
    <property type="entry name" value="Glyco_hydro_92"/>
    <property type="match status" value="1"/>
</dbReference>
<evidence type="ECO:0000313" key="5">
    <source>
        <dbReference type="EMBL" id="KAA1260257.1"/>
    </source>
</evidence>
<dbReference type="OrthoDB" id="9804511at2"/>
<feature type="chain" id="PRO_5023070175" evidence="2">
    <location>
        <begin position="25"/>
        <end position="773"/>
    </location>
</feature>
<evidence type="ECO:0000259" key="4">
    <source>
        <dbReference type="Pfam" id="PF17678"/>
    </source>
</evidence>
<organism evidence="5 6">
    <name type="scientific">Rubripirellula obstinata</name>
    <dbReference type="NCBI Taxonomy" id="406547"/>
    <lineage>
        <taxon>Bacteria</taxon>
        <taxon>Pseudomonadati</taxon>
        <taxon>Planctomycetota</taxon>
        <taxon>Planctomycetia</taxon>
        <taxon>Pirellulales</taxon>
        <taxon>Pirellulaceae</taxon>
        <taxon>Rubripirellula</taxon>
    </lineage>
</organism>
<dbReference type="FunFam" id="3.30.2080.10:FF:000001">
    <property type="entry name" value="Alpha-1,2-mannosidase subfamily"/>
    <property type="match status" value="1"/>
</dbReference>
<dbReference type="GO" id="GO:0005829">
    <property type="term" value="C:cytosol"/>
    <property type="evidence" value="ECO:0007669"/>
    <property type="project" value="TreeGrafter"/>
</dbReference>
<dbReference type="FunFam" id="1.20.1610.10:FF:000001">
    <property type="entry name" value="Putative alpha-1,2-mannosidase"/>
    <property type="match status" value="1"/>
</dbReference>
<proteinExistence type="predicted"/>
<dbReference type="GO" id="GO:0005975">
    <property type="term" value="P:carbohydrate metabolic process"/>
    <property type="evidence" value="ECO:0007669"/>
    <property type="project" value="InterPro"/>
</dbReference>
<feature type="signal peptide" evidence="2">
    <location>
        <begin position="1"/>
        <end position="24"/>
    </location>
</feature>
<dbReference type="InterPro" id="IPR005887">
    <property type="entry name" value="GH92_a_mannosidase_put"/>
</dbReference>
<dbReference type="PANTHER" id="PTHR12143">
    <property type="entry name" value="PEPTIDE N-GLYCANASE PNGASE -RELATED"/>
    <property type="match status" value="1"/>
</dbReference>
<dbReference type="NCBIfam" id="TIGR01180">
    <property type="entry name" value="aman2_put"/>
    <property type="match status" value="1"/>
</dbReference>
<dbReference type="InterPro" id="IPR012939">
    <property type="entry name" value="Glyco_hydro_92"/>
</dbReference>
<dbReference type="InterPro" id="IPR050883">
    <property type="entry name" value="PNGase"/>
</dbReference>
<dbReference type="InterPro" id="IPR008928">
    <property type="entry name" value="6-hairpin_glycosidase_sf"/>
</dbReference>
<sequence precursor="true">MKILYSISLLLFTLSSLWVSPCEAVESVAVNSQTTRDSQTTRVSQVNPFIGTGGHGHTFPGATTPYGMVQLSPDTRTEGWDACGGYHYSDSSILGFSHTHLSGTGIGDLGDVLFMPFVGDAQTTAGSVEDPDSGYRSRFSHDDEDAEPGYYRVHLNDDDIEAELTATPRAGFHRYTFPENAAPSLVIDLAHTIHGHRNPVTELRVINDREIEGYKRTRGWASNHHVYFHAKFDRPFKCELFENGKAMPGHWSVASGNTQAVLRFDSSDQTTVMAKVGISAVDYAGARKNVETEIAGWDFNGVQRSASESWEQQLSKISVGGGTLDDQTIFYTALYHTSISPNVFTDCDGRYRGMDQRIHQSTDGPMYTVFSLWDTFRAFHPLITIIDPERDEEFIRTLLTQYDQGGMLPKWELAGNYTGTMIGYHAIPVIVDAYQKGINRFDVEKAYEAIIKSAHACPDDFLFPSEVVREKLNPKAKHYNDTLGFVPCDLENESVSKALEYAYNDWCIAELAEALGKTDDATKYRQQAKRYQQYYDSKTGFMRGLNQDKSWKSPFNPKFSQHRKDEYTEGNAWQWTWFVPHDVPGLVDLMGGKTAFQTKLDALFNEDSSVDGEESSVDISGLIGQYAHGNEPSHHITHMYNHVGQPWKTQKLVDEILTTLYFNDPNGLSGNEDCGQMSAWYILNAMGFYSFCPGDPTYSIGRPMFDKVKIDLADGKKFTVLAVNNNADNKYIQSAKLNGSTLKSPFFTHQQLMQGGTLELEMGPEPNQNAFDD</sequence>
<reference evidence="5 6" key="1">
    <citation type="submission" date="2019-08" db="EMBL/GenBank/DDBJ databases">
        <title>Deep-cultivation of Planctomycetes and their phenomic and genomic characterization uncovers novel biology.</title>
        <authorList>
            <person name="Wiegand S."/>
            <person name="Jogler M."/>
            <person name="Boedeker C."/>
            <person name="Pinto D."/>
            <person name="Vollmers J."/>
            <person name="Rivas-Marin E."/>
            <person name="Kohn T."/>
            <person name="Peeters S.H."/>
            <person name="Heuer A."/>
            <person name="Rast P."/>
            <person name="Oberbeckmann S."/>
            <person name="Bunk B."/>
            <person name="Jeske O."/>
            <person name="Meyerdierks A."/>
            <person name="Storesund J.E."/>
            <person name="Kallscheuer N."/>
            <person name="Luecker S."/>
            <person name="Lage O.M."/>
            <person name="Pohl T."/>
            <person name="Merkel B.J."/>
            <person name="Hornburger P."/>
            <person name="Mueller R.-W."/>
            <person name="Bruemmer F."/>
            <person name="Labrenz M."/>
            <person name="Spormann A.M."/>
            <person name="Op Den Camp H."/>
            <person name="Overmann J."/>
            <person name="Amann R."/>
            <person name="Jetten M.S.M."/>
            <person name="Mascher T."/>
            <person name="Medema M.H."/>
            <person name="Devos D.P."/>
            <person name="Kaster A.-K."/>
            <person name="Ovreas L."/>
            <person name="Rohde M."/>
            <person name="Galperin M.Y."/>
            <person name="Jogler C."/>
        </authorList>
    </citation>
    <scope>NUCLEOTIDE SEQUENCE [LARGE SCALE GENOMIC DNA]</scope>
    <source>
        <strain evidence="5 6">LF1</strain>
    </source>
</reference>
<dbReference type="Proteomes" id="UP000322699">
    <property type="component" value="Unassembled WGS sequence"/>
</dbReference>
<dbReference type="AlphaFoldDB" id="A0A5B1CGE0"/>
<name>A0A5B1CGE0_9BACT</name>
<feature type="region of interest" description="Disordered" evidence="1">
    <location>
        <begin position="124"/>
        <end position="144"/>
    </location>
</feature>
<dbReference type="InterPro" id="IPR014718">
    <property type="entry name" value="GH-type_carb-bd"/>
</dbReference>
<dbReference type="InterPro" id="IPR041371">
    <property type="entry name" value="GH92_N"/>
</dbReference>
<dbReference type="EMBL" id="VRLW01000001">
    <property type="protein sequence ID" value="KAA1260257.1"/>
    <property type="molecule type" value="Genomic_DNA"/>
</dbReference>
<dbReference type="FunFam" id="1.20.1050.60:FF:000001">
    <property type="entry name" value="Putative alpha-1,2-mannosidase"/>
    <property type="match status" value="1"/>
</dbReference>
<dbReference type="PANTHER" id="PTHR12143:SF39">
    <property type="entry name" value="SECRETED PROTEIN"/>
    <property type="match status" value="1"/>
</dbReference>
<keyword evidence="2" id="KW-0732">Signal</keyword>
<feature type="domain" description="Glycosyl hydrolase family 92 N-terminal" evidence="4">
    <location>
        <begin position="46"/>
        <end position="279"/>
    </location>
</feature>
<evidence type="ECO:0000313" key="6">
    <source>
        <dbReference type="Proteomes" id="UP000322699"/>
    </source>
</evidence>
<feature type="domain" description="Glycosyl hydrolase family 92" evidence="3">
    <location>
        <begin position="285"/>
        <end position="764"/>
    </location>
</feature>
<comment type="caution">
    <text evidence="5">The sequence shown here is derived from an EMBL/GenBank/DDBJ whole genome shotgun (WGS) entry which is preliminary data.</text>
</comment>
<dbReference type="GO" id="GO:0000224">
    <property type="term" value="F:peptide-N4-(N-acetyl-beta-glucosaminyl)asparagine amidase activity"/>
    <property type="evidence" value="ECO:0007669"/>
    <property type="project" value="TreeGrafter"/>
</dbReference>
<dbReference type="RefSeq" id="WP_149752788.1">
    <property type="nucleotide sequence ID" value="NZ_LWSK01000019.1"/>
</dbReference>
<dbReference type="Gene3D" id="1.20.1050.60">
    <property type="entry name" value="alpha-1,2-mannosidase"/>
    <property type="match status" value="1"/>
</dbReference>
<gene>
    <name evidence="5" type="ORF">LF1_27960</name>
</gene>
<dbReference type="GO" id="GO:0030246">
    <property type="term" value="F:carbohydrate binding"/>
    <property type="evidence" value="ECO:0007669"/>
    <property type="project" value="InterPro"/>
</dbReference>
<dbReference type="Gene3D" id="1.20.1610.10">
    <property type="entry name" value="alpha-1,2-mannosidases domains"/>
    <property type="match status" value="1"/>
</dbReference>
<dbReference type="Pfam" id="PF17678">
    <property type="entry name" value="Glyco_hydro_92N"/>
    <property type="match status" value="1"/>
</dbReference>
<keyword evidence="5" id="KW-0378">Hydrolase</keyword>
<accession>A0A5B1CGE0</accession>
<evidence type="ECO:0000259" key="3">
    <source>
        <dbReference type="Pfam" id="PF07971"/>
    </source>
</evidence>